<dbReference type="SMART" id="SM00320">
    <property type="entry name" value="WD40"/>
    <property type="match status" value="2"/>
</dbReference>
<protein>
    <submittedName>
        <fullName evidence="4">WD_REPEATS_REGION domain-containing protein</fullName>
    </submittedName>
</protein>
<dbReference type="Gene3D" id="2.130.10.10">
    <property type="entry name" value="YVTN repeat-like/Quinoprotein amine dehydrogenase"/>
    <property type="match status" value="1"/>
</dbReference>
<accession>A0A0R3WS75</accession>
<dbReference type="InterPro" id="IPR036322">
    <property type="entry name" value="WD40_repeat_dom_sf"/>
</dbReference>
<dbReference type="InterPro" id="IPR015943">
    <property type="entry name" value="WD40/YVTN_repeat-like_dom_sf"/>
</dbReference>
<dbReference type="PROSITE" id="PS50082">
    <property type="entry name" value="WD_REPEATS_2"/>
    <property type="match status" value="2"/>
</dbReference>
<keyword evidence="2" id="KW-0677">Repeat</keyword>
<evidence type="ECO:0000256" key="2">
    <source>
        <dbReference type="ARBA" id="ARBA00022737"/>
    </source>
</evidence>
<dbReference type="GO" id="GO:0003723">
    <property type="term" value="F:RNA binding"/>
    <property type="evidence" value="ECO:0007669"/>
    <property type="project" value="TreeGrafter"/>
</dbReference>
<sequence>LLRCAWSPDGQYVTCGSGDRYVHVWDVKTRNLIYKLPGHSASVNETGFHPLEPILLSGGGDKKIFLGEIEL</sequence>
<dbReference type="SUPFAM" id="SSF50978">
    <property type="entry name" value="WD40 repeat-like"/>
    <property type="match status" value="1"/>
</dbReference>
<dbReference type="GO" id="GO:0071013">
    <property type="term" value="C:catalytic step 2 spliceosome"/>
    <property type="evidence" value="ECO:0007669"/>
    <property type="project" value="TreeGrafter"/>
</dbReference>
<dbReference type="PROSITE" id="PS50294">
    <property type="entry name" value="WD_REPEATS_REGION"/>
    <property type="match status" value="2"/>
</dbReference>
<dbReference type="WBParaSite" id="TTAC_0000361501-mRNA-1">
    <property type="protein sequence ID" value="TTAC_0000361501-mRNA-1"/>
    <property type="gene ID" value="TTAC_0000361501"/>
</dbReference>
<feature type="repeat" description="WD" evidence="3">
    <location>
        <begin position="36"/>
        <end position="71"/>
    </location>
</feature>
<name>A0A0R3WS75_HYDTA</name>
<dbReference type="InterPro" id="IPR001680">
    <property type="entry name" value="WD40_rpt"/>
</dbReference>
<feature type="repeat" description="WD" evidence="3">
    <location>
        <begin position="1"/>
        <end position="35"/>
    </location>
</feature>
<organism evidence="4">
    <name type="scientific">Hydatigena taeniaeformis</name>
    <name type="common">Feline tapeworm</name>
    <name type="synonym">Taenia taeniaeformis</name>
    <dbReference type="NCBI Taxonomy" id="6205"/>
    <lineage>
        <taxon>Eukaryota</taxon>
        <taxon>Metazoa</taxon>
        <taxon>Spiralia</taxon>
        <taxon>Lophotrochozoa</taxon>
        <taxon>Platyhelminthes</taxon>
        <taxon>Cestoda</taxon>
        <taxon>Eucestoda</taxon>
        <taxon>Cyclophyllidea</taxon>
        <taxon>Taeniidae</taxon>
        <taxon>Hydatigera</taxon>
    </lineage>
</organism>
<evidence type="ECO:0000256" key="1">
    <source>
        <dbReference type="ARBA" id="ARBA00022574"/>
    </source>
</evidence>
<keyword evidence="1 3" id="KW-0853">WD repeat</keyword>
<dbReference type="AlphaFoldDB" id="A0A0R3WS75"/>
<dbReference type="InterPro" id="IPR052234">
    <property type="entry name" value="U5_snRNP_Component"/>
</dbReference>
<proteinExistence type="predicted"/>
<evidence type="ECO:0000256" key="3">
    <source>
        <dbReference type="PROSITE-ProRule" id="PRU00221"/>
    </source>
</evidence>
<dbReference type="STRING" id="6205.A0A0R3WS75"/>
<reference evidence="4" key="1">
    <citation type="submission" date="2017-02" db="UniProtKB">
        <authorList>
            <consortium name="WormBaseParasite"/>
        </authorList>
    </citation>
    <scope>IDENTIFICATION</scope>
</reference>
<evidence type="ECO:0000313" key="4">
    <source>
        <dbReference type="WBParaSite" id="TTAC_0000361501-mRNA-1"/>
    </source>
</evidence>
<dbReference type="Pfam" id="PF00400">
    <property type="entry name" value="WD40"/>
    <property type="match status" value="2"/>
</dbReference>
<dbReference type="PANTHER" id="PTHR44006">
    <property type="entry name" value="U5 SMALL NUCLEAR RIBONUCLEOPROTEIN 40 KDA PROTEIN"/>
    <property type="match status" value="1"/>
</dbReference>
<dbReference type="PANTHER" id="PTHR44006:SF1">
    <property type="entry name" value="U5 SMALL NUCLEAR RIBONUCLEOPROTEIN 40 KDA PROTEIN"/>
    <property type="match status" value="1"/>
</dbReference>